<organism evidence="2 3">
    <name type="scientific">Liparis tanakae</name>
    <name type="common">Tanaka's snailfish</name>
    <dbReference type="NCBI Taxonomy" id="230148"/>
    <lineage>
        <taxon>Eukaryota</taxon>
        <taxon>Metazoa</taxon>
        <taxon>Chordata</taxon>
        <taxon>Craniata</taxon>
        <taxon>Vertebrata</taxon>
        <taxon>Euteleostomi</taxon>
        <taxon>Actinopterygii</taxon>
        <taxon>Neopterygii</taxon>
        <taxon>Teleostei</taxon>
        <taxon>Neoteleostei</taxon>
        <taxon>Acanthomorphata</taxon>
        <taxon>Eupercaria</taxon>
        <taxon>Perciformes</taxon>
        <taxon>Cottioidei</taxon>
        <taxon>Cottales</taxon>
        <taxon>Liparidae</taxon>
        <taxon>Liparis</taxon>
    </lineage>
</organism>
<sequence length="77" mass="8863">MEIFCLPEAMKEDGIPSVNKAGYNLEGANLEKPARQREEEEEEEEEEKEEEKKEEEEEKKNRADAPRVKDAQDNAPG</sequence>
<proteinExistence type="predicted"/>
<evidence type="ECO:0000256" key="1">
    <source>
        <dbReference type="SAM" id="MobiDB-lite"/>
    </source>
</evidence>
<name>A0A4Z2HBJ5_9TELE</name>
<reference evidence="2 3" key="1">
    <citation type="submission" date="2019-03" db="EMBL/GenBank/DDBJ databases">
        <title>First draft genome of Liparis tanakae, snailfish: a comprehensive survey of snailfish specific genes.</title>
        <authorList>
            <person name="Kim W."/>
            <person name="Song I."/>
            <person name="Jeong J.-H."/>
            <person name="Kim D."/>
            <person name="Kim S."/>
            <person name="Ryu S."/>
            <person name="Song J.Y."/>
            <person name="Lee S.K."/>
        </authorList>
    </citation>
    <scope>NUCLEOTIDE SEQUENCE [LARGE SCALE GENOMIC DNA]</scope>
    <source>
        <tissue evidence="2">Muscle</tissue>
    </source>
</reference>
<evidence type="ECO:0000313" key="2">
    <source>
        <dbReference type="EMBL" id="TNN62373.1"/>
    </source>
</evidence>
<protein>
    <submittedName>
        <fullName evidence="2">Uncharacterized protein</fullName>
    </submittedName>
</protein>
<comment type="caution">
    <text evidence="2">The sequence shown here is derived from an EMBL/GenBank/DDBJ whole genome shotgun (WGS) entry which is preliminary data.</text>
</comment>
<feature type="region of interest" description="Disordered" evidence="1">
    <location>
        <begin position="1"/>
        <end position="77"/>
    </location>
</feature>
<accession>A0A4Z2HBJ5</accession>
<feature type="compositionally biased region" description="Basic and acidic residues" evidence="1">
    <location>
        <begin position="58"/>
        <end position="77"/>
    </location>
</feature>
<feature type="compositionally biased region" description="Acidic residues" evidence="1">
    <location>
        <begin position="39"/>
        <end position="57"/>
    </location>
</feature>
<dbReference type="EMBL" id="SRLO01000294">
    <property type="protein sequence ID" value="TNN62373.1"/>
    <property type="molecule type" value="Genomic_DNA"/>
</dbReference>
<dbReference type="Proteomes" id="UP000314294">
    <property type="component" value="Unassembled WGS sequence"/>
</dbReference>
<evidence type="ECO:0000313" key="3">
    <source>
        <dbReference type="Proteomes" id="UP000314294"/>
    </source>
</evidence>
<dbReference type="AlphaFoldDB" id="A0A4Z2HBJ5"/>
<gene>
    <name evidence="2" type="ORF">EYF80_027384</name>
</gene>
<keyword evidence="3" id="KW-1185">Reference proteome</keyword>